<sequence length="281" mass="31375">MTDYQQAREALGARLRGLRFTAPGGRITATRLAAQLSWPVSKVSKLEHGRQTATQRDLRAWVDATGQPEAYEELVGRLAGFETHIRSWRRQLAAGQSPVQENWATETARSRVIRAWEESTVTGLLQTADYARAVLTRYAQLHGSTTDTEEAVRVRMRRQDWLYTSGHRLRVVMWEAALRVLVCPSSVLVAQLDRLTGAIGMDTVELGIIPLSAPVKIPPGNSFCILDDRVVSAEDWHAELWLDDADSIALYSKVWRTLSESALYGADAHNVINAARRALSR</sequence>
<keyword evidence="3" id="KW-1185">Reference proteome</keyword>
<dbReference type="Proteomes" id="UP001271723">
    <property type="component" value="Unassembled WGS sequence"/>
</dbReference>
<dbReference type="Pfam" id="PF13560">
    <property type="entry name" value="HTH_31"/>
    <property type="match status" value="1"/>
</dbReference>
<evidence type="ECO:0000313" key="2">
    <source>
        <dbReference type="EMBL" id="MDX2913660.1"/>
    </source>
</evidence>
<feature type="domain" description="DUF5753" evidence="1">
    <location>
        <begin position="108"/>
        <end position="273"/>
    </location>
</feature>
<proteinExistence type="predicted"/>
<dbReference type="Pfam" id="PF19054">
    <property type="entry name" value="DUF5753"/>
    <property type="match status" value="1"/>
</dbReference>
<organism evidence="2 3">
    <name type="scientific">Streptomyces griseiscabiei</name>
    <dbReference type="NCBI Taxonomy" id="2993540"/>
    <lineage>
        <taxon>Bacteria</taxon>
        <taxon>Bacillati</taxon>
        <taxon>Actinomycetota</taxon>
        <taxon>Actinomycetes</taxon>
        <taxon>Kitasatosporales</taxon>
        <taxon>Streptomycetaceae</taxon>
        <taxon>Streptomyces</taxon>
    </lineage>
</organism>
<evidence type="ECO:0000259" key="1">
    <source>
        <dbReference type="Pfam" id="PF19054"/>
    </source>
</evidence>
<protein>
    <submittedName>
        <fullName evidence="2">DUF5753 domain-containing protein</fullName>
    </submittedName>
</protein>
<dbReference type="InterPro" id="IPR010982">
    <property type="entry name" value="Lambda_DNA-bd_dom_sf"/>
</dbReference>
<name>A0ABU4LDW2_9ACTN</name>
<evidence type="ECO:0000313" key="3">
    <source>
        <dbReference type="Proteomes" id="UP001271723"/>
    </source>
</evidence>
<reference evidence="2 3" key="1">
    <citation type="journal article" date="2023" name="Microb. Genom.">
        <title>Mesoterricola silvestris gen. nov., sp. nov., Mesoterricola sediminis sp. nov., Geothrix oryzae sp. nov., Geothrix edaphica sp. nov., Geothrix rubra sp. nov., and Geothrix limicola sp. nov., six novel members of Acidobacteriota isolated from soils.</title>
        <authorList>
            <person name="Weisberg A.J."/>
            <person name="Pearce E."/>
            <person name="Kramer C.G."/>
            <person name="Chang J.H."/>
            <person name="Clarke C.R."/>
        </authorList>
    </citation>
    <scope>NUCLEOTIDE SEQUENCE [LARGE SCALE GENOMIC DNA]</scope>
    <source>
        <strain evidence="2 3">NRRL_B-2795</strain>
    </source>
</reference>
<accession>A0ABU4LDW2</accession>
<comment type="caution">
    <text evidence="2">The sequence shown here is derived from an EMBL/GenBank/DDBJ whole genome shotgun (WGS) entry which is preliminary data.</text>
</comment>
<dbReference type="EMBL" id="JARAVY010000016">
    <property type="protein sequence ID" value="MDX2913660.1"/>
    <property type="molecule type" value="Genomic_DNA"/>
</dbReference>
<dbReference type="RefSeq" id="WP_086759905.1">
    <property type="nucleotide sequence ID" value="NZ_JAGJBZ010000003.1"/>
</dbReference>
<gene>
    <name evidence="2" type="ORF">PV517_33965</name>
</gene>
<dbReference type="InterPro" id="IPR043917">
    <property type="entry name" value="DUF5753"/>
</dbReference>
<dbReference type="Gene3D" id="1.10.260.40">
    <property type="entry name" value="lambda repressor-like DNA-binding domains"/>
    <property type="match status" value="1"/>
</dbReference>